<evidence type="ECO:0000256" key="1">
    <source>
        <dbReference type="SAM" id="Coils"/>
    </source>
</evidence>
<sequence length="350" mass="39654">MTQIYINASDVAACIGDNRWKSPEDVVRSQWEKHNLSEDKINTKDYMFDAGTVEKLVRAHGNVEQLSQLREIRKQVEHELATAKRTKKDHQNTLDGKLKILSRRRAMVDESDSTPQEKACMITDIVSEETLVVGNTSRQLKVLDKRIEIIRDQNTLDEAMVSRTVVERMAQAAVDAPNAAAVTAQEKATHEVLSAIVPGPQMAAVAEATRTHVNTERGKVGEEKILNAFEKESNVKIGRRNDKLHYLRIELPSGGKVLVGGRIDGFVEATSTLVEVKRRRNRLLGFPKYEKIQCEVYLRMLGLERCTHVEDFDGTRKSRDYAQDPALWEHIQKGLAEFAELHETMYHQLG</sequence>
<name>A0A6C0K8W8_9ZZZZ</name>
<organism evidence="2">
    <name type="scientific">viral metagenome</name>
    <dbReference type="NCBI Taxonomy" id="1070528"/>
    <lineage>
        <taxon>unclassified sequences</taxon>
        <taxon>metagenomes</taxon>
        <taxon>organismal metagenomes</taxon>
    </lineage>
</organism>
<proteinExistence type="predicted"/>
<dbReference type="Gene3D" id="3.90.320.10">
    <property type="match status" value="1"/>
</dbReference>
<accession>A0A6C0K8W8</accession>
<dbReference type="EMBL" id="MN740841">
    <property type="protein sequence ID" value="QHU14505.1"/>
    <property type="molecule type" value="Genomic_DNA"/>
</dbReference>
<dbReference type="InterPro" id="IPR011604">
    <property type="entry name" value="PDDEXK-like_dom_sf"/>
</dbReference>
<feature type="coiled-coil region" evidence="1">
    <location>
        <begin position="66"/>
        <end position="93"/>
    </location>
</feature>
<reference evidence="2" key="1">
    <citation type="journal article" date="2020" name="Nature">
        <title>Giant virus diversity and host interactions through global metagenomics.</title>
        <authorList>
            <person name="Schulz F."/>
            <person name="Roux S."/>
            <person name="Paez-Espino D."/>
            <person name="Jungbluth S."/>
            <person name="Walsh D.A."/>
            <person name="Denef V.J."/>
            <person name="McMahon K.D."/>
            <person name="Konstantinidis K.T."/>
            <person name="Eloe-Fadrosh E.A."/>
            <person name="Kyrpides N.C."/>
            <person name="Woyke T."/>
        </authorList>
    </citation>
    <scope>NUCLEOTIDE SEQUENCE</scope>
    <source>
        <strain evidence="2">GVMAG-S-1102113-118</strain>
    </source>
</reference>
<keyword evidence="1" id="KW-0175">Coiled coil</keyword>
<dbReference type="AlphaFoldDB" id="A0A6C0K8W8"/>
<evidence type="ECO:0000313" key="2">
    <source>
        <dbReference type="EMBL" id="QHU14505.1"/>
    </source>
</evidence>
<protein>
    <submittedName>
        <fullName evidence="2">Uncharacterized protein</fullName>
    </submittedName>
</protein>